<proteinExistence type="predicted"/>
<organism evidence="3">
    <name type="scientific">Strongyloides ratti</name>
    <name type="common">Parasitic roundworm</name>
    <dbReference type="NCBI Taxonomy" id="34506"/>
    <lineage>
        <taxon>Eukaryota</taxon>
        <taxon>Metazoa</taxon>
        <taxon>Ecdysozoa</taxon>
        <taxon>Nematoda</taxon>
        <taxon>Chromadorea</taxon>
        <taxon>Rhabditida</taxon>
        <taxon>Tylenchina</taxon>
        <taxon>Panagrolaimomorpha</taxon>
        <taxon>Strongyloidoidea</taxon>
        <taxon>Strongyloididae</taxon>
        <taxon>Strongyloides</taxon>
    </lineage>
</organism>
<keyword evidence="1" id="KW-1133">Transmembrane helix</keyword>
<accession>A0A090LBC5</accession>
<dbReference type="EMBL" id="LN609529">
    <property type="protein sequence ID" value="CEF67057.1"/>
    <property type="molecule type" value="Genomic_DNA"/>
</dbReference>
<dbReference type="CTD" id="36379422"/>
<dbReference type="Proteomes" id="UP000035682">
    <property type="component" value="Unplaced"/>
</dbReference>
<gene>
    <name evidence="3 5 6" type="ORF">SRAE_2000172200</name>
</gene>
<dbReference type="GeneID" id="36379422"/>
<dbReference type="RefSeq" id="XP_024506257.1">
    <property type="nucleotide sequence ID" value="XM_024652708.1"/>
</dbReference>
<protein>
    <submittedName>
        <fullName evidence="3 5">Uncharacterized protein</fullName>
    </submittedName>
</protein>
<evidence type="ECO:0000313" key="5">
    <source>
        <dbReference type="WBParaSite" id="SRAE_2000172200.1"/>
    </source>
</evidence>
<reference evidence="5" key="2">
    <citation type="submission" date="2020-12" db="UniProtKB">
        <authorList>
            <consortium name="WormBaseParasite"/>
        </authorList>
    </citation>
    <scope>IDENTIFICATION</scope>
</reference>
<dbReference type="WormBase" id="SRAE_2000172200">
    <property type="protein sequence ID" value="SRP10271"/>
    <property type="gene ID" value="WBGene00261928"/>
</dbReference>
<dbReference type="OrthoDB" id="5838962at2759"/>
<keyword evidence="4" id="KW-1185">Reference proteome</keyword>
<keyword evidence="1" id="KW-0472">Membrane</keyword>
<feature type="transmembrane region" description="Helical" evidence="1">
    <location>
        <begin position="154"/>
        <end position="177"/>
    </location>
</feature>
<dbReference type="STRING" id="34506.A0A090LBC5"/>
<keyword evidence="1" id="KW-0812">Transmembrane</keyword>
<feature type="chain" id="PRO_5015030663" evidence="2">
    <location>
        <begin position="20"/>
        <end position="188"/>
    </location>
</feature>
<dbReference type="AlphaFoldDB" id="A0A090LBC5"/>
<sequence>MKIFFTFFFLLLWVIQLKAQNYQIGDNNTISDCMSNCSVDSNGRTCLNKLLSFVENDIVSQIRRYVAVQINIDQFHRRHKKNYKSDWDNVKKNSTLIMKENLLKNDIISNNTISKIISILIDAVSGESNKIIIWTAHYSCPIECNQYNLSWRNVFISSIILNGGLIIGVFPLFLTILKRILNKNKHLK</sequence>
<evidence type="ECO:0000256" key="2">
    <source>
        <dbReference type="SAM" id="SignalP"/>
    </source>
</evidence>
<name>A0A090LBC5_STRRB</name>
<dbReference type="WBParaSite" id="SRAE_2000172200.1">
    <property type="protein sequence ID" value="SRAE_2000172200.1"/>
    <property type="gene ID" value="WBGene00261928"/>
</dbReference>
<evidence type="ECO:0000313" key="4">
    <source>
        <dbReference type="Proteomes" id="UP000035682"/>
    </source>
</evidence>
<evidence type="ECO:0000256" key="1">
    <source>
        <dbReference type="SAM" id="Phobius"/>
    </source>
</evidence>
<reference evidence="3 4" key="1">
    <citation type="submission" date="2014-09" db="EMBL/GenBank/DDBJ databases">
        <authorList>
            <person name="Martin A.A."/>
        </authorList>
    </citation>
    <scope>NUCLEOTIDE SEQUENCE</scope>
    <source>
        <strain evidence="4">ED321</strain>
        <strain evidence="3">ED321 Heterogonic</strain>
    </source>
</reference>
<evidence type="ECO:0000313" key="6">
    <source>
        <dbReference type="WormBase" id="SRAE_2000172200"/>
    </source>
</evidence>
<evidence type="ECO:0000313" key="3">
    <source>
        <dbReference type="EMBL" id="CEF67057.1"/>
    </source>
</evidence>
<feature type="signal peptide" evidence="2">
    <location>
        <begin position="1"/>
        <end position="19"/>
    </location>
</feature>
<keyword evidence="2" id="KW-0732">Signal</keyword>